<dbReference type="Gene3D" id="3.30.1520.10">
    <property type="entry name" value="Phox-like domain"/>
    <property type="match status" value="1"/>
</dbReference>
<dbReference type="SMART" id="SM00324">
    <property type="entry name" value="RhoGAP"/>
    <property type="match status" value="1"/>
</dbReference>
<feature type="region of interest" description="Disordered" evidence="5">
    <location>
        <begin position="1154"/>
        <end position="1231"/>
    </location>
</feature>
<dbReference type="FunFam" id="3.30.1520.10:FF:000095">
    <property type="entry name" value="Rho GTPase-activating protein 33"/>
    <property type="match status" value="1"/>
</dbReference>
<dbReference type="GO" id="GO:0007264">
    <property type="term" value="P:small GTPase-mediated signal transduction"/>
    <property type="evidence" value="ECO:0007669"/>
    <property type="project" value="TreeGrafter"/>
</dbReference>
<feature type="compositionally biased region" description="Low complexity" evidence="5">
    <location>
        <begin position="209"/>
        <end position="248"/>
    </location>
</feature>
<evidence type="ECO:0008006" key="10">
    <source>
        <dbReference type="Google" id="ProtNLM"/>
    </source>
</evidence>
<dbReference type="InterPro" id="IPR051576">
    <property type="entry name" value="PX-Rho_GAP"/>
</dbReference>
<feature type="region of interest" description="Disordered" evidence="5">
    <location>
        <begin position="842"/>
        <end position="1088"/>
    </location>
</feature>
<accession>A0A836A102</accession>
<feature type="region of interest" description="Disordered" evidence="5">
    <location>
        <begin position="1102"/>
        <end position="1126"/>
    </location>
</feature>
<dbReference type="SUPFAM" id="SSF48350">
    <property type="entry name" value="GTPase activation domain, GAP"/>
    <property type="match status" value="1"/>
</dbReference>
<comment type="similarity">
    <text evidence="1">Belongs to the PX domain-containing GAP family.</text>
</comment>
<sequence>MIQPLRPGAQAWQLEQPAAPGARRKWLEDREGLVDFWTDEGTAAREGTLSPSTSQRSRLPEASKALATGPSSPELFEESWPSSSGTPSPPSTAEGQMRASPPPIVTDSGDSVVAKYINRFRQAQPTSREERQSAGPTPADFWWLRPESSDPGSQLAAESQHMELIPAGLGDTELAKQSCQAAQTQVPPPPTSSSPVLPLWAQAAASETPVASLLPSPSSKASVSSTSSLSPSDGGSSSFPVSSDGLSPFSMTFTPDSIKDPDLTAQAPQGPPIPAPSSPEEVEKQSSKPRRSRDQRRESSGRVMAADEHEGPGPQLRGALGQVVMARLFPDSLEDTPPRFEGPPPHEAEPRKAKATHPMTRRSEVTAHLSESPDRSKAVSRNAKTMLPLAGSVPRKDKDTPLAEVKRLQPKILPPPAEVVATCVKAPPPPFEAGSLEVVVTPSPDAGHAPSEDLLSQAARLLQAAEDSDGSEFQDDPILQVLRIQRMALRQQKRLSAPRGPFPRLADCAHFHYENVDFGHIQLLLSPERDSPNVSGENELVFGVQVTCQGRSWPVLRSYDDFRSLDAHLHRCIFDRRFSCLPELPPPPEGARAAQMLVPLLLQYLETLSGLVDSNLNCGPVLTWMEVGDIVSVIDMPPTEDRSWWRGKRGFQVGFFPSECVELFTERPGPGLKGDADGSPCGVLASQGVSSLTSVPQVLRCCSEFIEAHGVVDGIYRLSGVSSNIQRLRTLEYLLRHLARMARHSANTSMHARNLAIVWAPNLLRSMELESVGLGGAAAFREVRVQSVVVEFLLTHVDVLFSDTFTSAGLDPAGRCLLPRPKSLAGSGPSTRLLTLEEAQARTQGRLGTPTEPTTSKAPTSPVERRKGERGEKQRKPGGSSWKTFFALGRGPSIPRKKPLPWLGGTRARPQPSGCRPDTVTLRSAKSEESLSSQASGAGLQRLHRLRRPHSSSDAFPVGPAPAGSCESLSSSESTESSSESSSSSSSESSAAGLGALSGSPSHRTSAWLDDGDELDFSPPRCLEGLRGLDFDPLTFRCSSPTPGDPAPPASPAPPAPASAFPPRATPQALSPRGPTSPASPTALDISEPLSVSVPPAVLELLGAGGTPASATPTPALSPSPGRRPHLIPLLLRGAEAQLSDTCQQEICSKLALPGPRGAQGQHGAGMDSPLLPPPLSLLRPGGAPPPPPKNPARLMALALAERAQQVAQRQSQQEQGGTPSAPQSPFRRSLSLEGSPACPVLCTGVGGCSCYLPTHPTKPSDKINE</sequence>
<feature type="region of interest" description="Disordered" evidence="5">
    <location>
        <begin position="1"/>
        <end position="23"/>
    </location>
</feature>
<feature type="compositionally biased region" description="Basic and acidic residues" evidence="5">
    <location>
        <begin position="295"/>
        <end position="311"/>
    </location>
</feature>
<evidence type="ECO:0000256" key="3">
    <source>
        <dbReference type="ARBA" id="ARBA00022468"/>
    </source>
</evidence>
<evidence type="ECO:0000313" key="8">
    <source>
        <dbReference type="EMBL" id="KAG5200690.1"/>
    </source>
</evidence>
<dbReference type="Gene3D" id="2.30.30.40">
    <property type="entry name" value="SH3 Domains"/>
    <property type="match status" value="1"/>
</dbReference>
<reference evidence="8 9" key="1">
    <citation type="submission" date="2020-12" db="EMBL/GenBank/DDBJ databases">
        <title>De novo assembly of Tibetan sheep genome.</title>
        <authorList>
            <person name="Li X."/>
        </authorList>
    </citation>
    <scope>NUCLEOTIDE SEQUENCE [LARGE SCALE GENOMIC DNA]</scope>
    <source>
        <tissue evidence="8">Heart</tissue>
    </source>
</reference>
<dbReference type="Proteomes" id="UP000664991">
    <property type="component" value="Chromosome 14"/>
</dbReference>
<evidence type="ECO:0000256" key="2">
    <source>
        <dbReference type="ARBA" id="ARBA00022443"/>
    </source>
</evidence>
<dbReference type="InterPro" id="IPR008936">
    <property type="entry name" value="Rho_GTPase_activation_prot"/>
</dbReference>
<feature type="compositionally biased region" description="Pro residues" evidence="5">
    <location>
        <begin position="1043"/>
        <end position="1057"/>
    </location>
</feature>
<dbReference type="PANTHER" id="PTHR15729:SF11">
    <property type="entry name" value="RHO GTPASE-ACTIVATING PROTEIN 33"/>
    <property type="match status" value="1"/>
</dbReference>
<organism evidence="8 9">
    <name type="scientific">Ovis aries</name>
    <name type="common">Sheep</name>
    <dbReference type="NCBI Taxonomy" id="9940"/>
    <lineage>
        <taxon>Eukaryota</taxon>
        <taxon>Metazoa</taxon>
        <taxon>Chordata</taxon>
        <taxon>Craniata</taxon>
        <taxon>Vertebrata</taxon>
        <taxon>Euteleostomi</taxon>
        <taxon>Mammalia</taxon>
        <taxon>Eutheria</taxon>
        <taxon>Laurasiatheria</taxon>
        <taxon>Artiodactyla</taxon>
        <taxon>Ruminantia</taxon>
        <taxon>Pecora</taxon>
        <taxon>Bovidae</taxon>
        <taxon>Caprinae</taxon>
        <taxon>Ovis</taxon>
    </lineage>
</organism>
<feature type="domain" description="SH3" evidence="6">
    <location>
        <begin position="600"/>
        <end position="666"/>
    </location>
</feature>
<feature type="compositionally biased region" description="Low complexity" evidence="5">
    <location>
        <begin position="1058"/>
        <end position="1067"/>
    </location>
</feature>
<evidence type="ECO:0000256" key="5">
    <source>
        <dbReference type="SAM" id="MobiDB-lite"/>
    </source>
</evidence>
<evidence type="ECO:0000256" key="4">
    <source>
        <dbReference type="PROSITE-ProRule" id="PRU00192"/>
    </source>
</evidence>
<dbReference type="InterPro" id="IPR000198">
    <property type="entry name" value="RhoGAP_dom"/>
</dbReference>
<dbReference type="InterPro" id="IPR036028">
    <property type="entry name" value="SH3-like_dom_sf"/>
</dbReference>
<evidence type="ECO:0000259" key="6">
    <source>
        <dbReference type="PROSITE" id="PS50002"/>
    </source>
</evidence>
<dbReference type="GO" id="GO:0005938">
    <property type="term" value="C:cell cortex"/>
    <property type="evidence" value="ECO:0007669"/>
    <property type="project" value="TreeGrafter"/>
</dbReference>
<dbReference type="InterPro" id="IPR036871">
    <property type="entry name" value="PX_dom_sf"/>
</dbReference>
<evidence type="ECO:0000256" key="1">
    <source>
        <dbReference type="ARBA" id="ARBA00008795"/>
    </source>
</evidence>
<dbReference type="GO" id="GO:0001650">
    <property type="term" value="C:fibrillar center"/>
    <property type="evidence" value="ECO:0007669"/>
    <property type="project" value="TreeGrafter"/>
</dbReference>
<dbReference type="AlphaFoldDB" id="A0A836A102"/>
<dbReference type="GO" id="GO:0035091">
    <property type="term" value="F:phosphatidylinositol binding"/>
    <property type="evidence" value="ECO:0007669"/>
    <property type="project" value="InterPro"/>
</dbReference>
<dbReference type="Gene3D" id="1.10.555.10">
    <property type="entry name" value="Rho GTPase activation protein"/>
    <property type="match status" value="2"/>
</dbReference>
<comment type="caution">
    <text evidence="8">The sequence shown here is derived from an EMBL/GenBank/DDBJ whole genome shotgun (WGS) entry which is preliminary data.</text>
</comment>
<feature type="compositionally biased region" description="Low complexity" evidence="5">
    <location>
        <begin position="1192"/>
        <end position="1216"/>
    </location>
</feature>
<dbReference type="GO" id="GO:0005654">
    <property type="term" value="C:nucleoplasm"/>
    <property type="evidence" value="ECO:0007669"/>
    <property type="project" value="TreeGrafter"/>
</dbReference>
<dbReference type="PANTHER" id="PTHR15729">
    <property type="entry name" value="CDC42 GTPASE-ACTIVATING PROTEIN"/>
    <property type="match status" value="1"/>
</dbReference>
<keyword evidence="3" id="KW-0343">GTPase activation</keyword>
<dbReference type="GO" id="GO:0005794">
    <property type="term" value="C:Golgi apparatus"/>
    <property type="evidence" value="ECO:0007669"/>
    <property type="project" value="TreeGrafter"/>
</dbReference>
<feature type="region of interest" description="Disordered" evidence="5">
    <location>
        <begin position="38"/>
        <end position="317"/>
    </location>
</feature>
<dbReference type="GO" id="GO:0005096">
    <property type="term" value="F:GTPase activator activity"/>
    <property type="evidence" value="ECO:0007669"/>
    <property type="project" value="UniProtKB-KW"/>
</dbReference>
<evidence type="ECO:0000313" key="9">
    <source>
        <dbReference type="Proteomes" id="UP000664991"/>
    </source>
</evidence>
<dbReference type="GO" id="GO:0005886">
    <property type="term" value="C:plasma membrane"/>
    <property type="evidence" value="ECO:0007669"/>
    <property type="project" value="TreeGrafter"/>
</dbReference>
<evidence type="ECO:0000259" key="7">
    <source>
        <dbReference type="PROSITE" id="PS50238"/>
    </source>
</evidence>
<dbReference type="PROSITE" id="PS50238">
    <property type="entry name" value="RHOGAP"/>
    <property type="match status" value="1"/>
</dbReference>
<dbReference type="SUPFAM" id="SSF50044">
    <property type="entry name" value="SH3-domain"/>
    <property type="match status" value="1"/>
</dbReference>
<dbReference type="PROSITE" id="PS50002">
    <property type="entry name" value="SH3"/>
    <property type="match status" value="1"/>
</dbReference>
<dbReference type="Pfam" id="PF00620">
    <property type="entry name" value="RhoGAP"/>
    <property type="match status" value="1"/>
</dbReference>
<feature type="domain" description="Rho-GAP" evidence="7">
    <location>
        <begin position="579"/>
        <end position="801"/>
    </location>
</feature>
<dbReference type="InterPro" id="IPR001452">
    <property type="entry name" value="SH3_domain"/>
</dbReference>
<dbReference type="SUPFAM" id="SSF64268">
    <property type="entry name" value="PX domain"/>
    <property type="match status" value="1"/>
</dbReference>
<feature type="compositionally biased region" description="Low complexity" evidence="5">
    <location>
        <begin position="963"/>
        <end position="1002"/>
    </location>
</feature>
<dbReference type="GO" id="GO:0015629">
    <property type="term" value="C:actin cytoskeleton"/>
    <property type="evidence" value="ECO:0007669"/>
    <property type="project" value="TreeGrafter"/>
</dbReference>
<dbReference type="EMBL" id="JAEMGP010000014">
    <property type="protein sequence ID" value="KAG5200690.1"/>
    <property type="molecule type" value="Genomic_DNA"/>
</dbReference>
<proteinExistence type="inferred from homology"/>
<protein>
    <recommendedName>
        <fullName evidence="10">Rho GTPase-activating protein 33</fullName>
    </recommendedName>
</protein>
<feature type="compositionally biased region" description="Basic and acidic residues" evidence="5">
    <location>
        <begin position="863"/>
        <end position="875"/>
    </location>
</feature>
<feature type="compositionally biased region" description="Basic and acidic residues" evidence="5">
    <location>
        <begin position="361"/>
        <end position="377"/>
    </location>
</feature>
<gene>
    <name evidence="8" type="ORF">JEQ12_005224</name>
</gene>
<feature type="region of interest" description="Disordered" evidence="5">
    <location>
        <begin position="331"/>
        <end position="400"/>
    </location>
</feature>
<name>A0A836A102_SHEEP</name>
<keyword evidence="2 4" id="KW-0728">SH3 domain</keyword>
<feature type="compositionally biased region" description="Low complexity" evidence="5">
    <location>
        <begin position="1107"/>
        <end position="1121"/>
    </location>
</feature>